<keyword evidence="10 15" id="KW-0479">Metal-binding</keyword>
<dbReference type="GO" id="GO:0006364">
    <property type="term" value="P:rRNA processing"/>
    <property type="evidence" value="ECO:0007669"/>
    <property type="project" value="UniProtKB-UniRule"/>
</dbReference>
<keyword evidence="12 15" id="KW-0378">Hydrolase</keyword>
<feature type="domain" description="RNase III" evidence="18">
    <location>
        <begin position="10"/>
        <end position="138"/>
    </location>
</feature>
<dbReference type="InterPro" id="IPR011907">
    <property type="entry name" value="RNase_III"/>
</dbReference>
<evidence type="ECO:0000256" key="12">
    <source>
        <dbReference type="ARBA" id="ARBA00022801"/>
    </source>
</evidence>
<keyword evidence="13 15" id="KW-0460">Magnesium</keyword>
<feature type="binding site" evidence="15">
    <location>
        <position position="124"/>
    </location>
    <ligand>
        <name>Mg(2+)</name>
        <dbReference type="ChEBI" id="CHEBI:18420"/>
    </ligand>
</feature>
<protein>
    <recommendedName>
        <fullName evidence="15">Ribonuclease 3</fullName>
        <ecNumber evidence="15">3.1.26.3</ecNumber>
    </recommendedName>
    <alternativeName>
        <fullName evidence="15">Ribonuclease III</fullName>
        <shortName evidence="15">RNase III</shortName>
    </alternativeName>
</protein>
<dbReference type="NCBIfam" id="TIGR02191">
    <property type="entry name" value="RNaseIII"/>
    <property type="match status" value="1"/>
</dbReference>
<evidence type="ECO:0000256" key="4">
    <source>
        <dbReference type="ARBA" id="ARBA00011738"/>
    </source>
</evidence>
<keyword evidence="6 15" id="KW-0698">rRNA processing</keyword>
<feature type="binding site" evidence="15">
    <location>
        <position position="51"/>
    </location>
    <ligand>
        <name>Mg(2+)</name>
        <dbReference type="ChEBI" id="CHEBI:18420"/>
    </ligand>
</feature>
<dbReference type="GO" id="GO:0004525">
    <property type="term" value="F:ribonuclease III activity"/>
    <property type="evidence" value="ECO:0007669"/>
    <property type="project" value="UniProtKB-UniRule"/>
</dbReference>
<comment type="similarity">
    <text evidence="3">Belongs to the ribonuclease III family.</text>
</comment>
<dbReference type="GO" id="GO:0005737">
    <property type="term" value="C:cytoplasm"/>
    <property type="evidence" value="ECO:0007669"/>
    <property type="project" value="UniProtKB-SubCell"/>
</dbReference>
<evidence type="ECO:0000313" key="20">
    <source>
        <dbReference type="Proteomes" id="UP000594688"/>
    </source>
</evidence>
<dbReference type="GO" id="GO:0006397">
    <property type="term" value="P:mRNA processing"/>
    <property type="evidence" value="ECO:0007669"/>
    <property type="project" value="UniProtKB-UniRule"/>
</dbReference>
<dbReference type="EMBL" id="CP048685">
    <property type="protein sequence ID" value="QPJ63293.1"/>
    <property type="molecule type" value="Genomic_DNA"/>
</dbReference>
<evidence type="ECO:0000256" key="9">
    <source>
        <dbReference type="ARBA" id="ARBA00022722"/>
    </source>
</evidence>
<keyword evidence="15" id="KW-0699">rRNA-binding</keyword>
<dbReference type="Gene3D" id="3.30.160.20">
    <property type="match status" value="1"/>
</dbReference>
<dbReference type="AlphaFoldDB" id="A0A7T0BYI2"/>
<dbReference type="GO" id="GO:0046872">
    <property type="term" value="F:metal ion binding"/>
    <property type="evidence" value="ECO:0007669"/>
    <property type="project" value="UniProtKB-KW"/>
</dbReference>
<keyword evidence="5 15" id="KW-0963">Cytoplasm</keyword>
<dbReference type="SMART" id="SM00535">
    <property type="entry name" value="RIBOc"/>
    <property type="match status" value="1"/>
</dbReference>
<dbReference type="Pfam" id="PF14622">
    <property type="entry name" value="Ribonucleas_3_3"/>
    <property type="match status" value="1"/>
</dbReference>
<evidence type="ECO:0000256" key="16">
    <source>
        <dbReference type="SAM" id="MobiDB-lite"/>
    </source>
</evidence>
<evidence type="ECO:0000256" key="10">
    <source>
        <dbReference type="ARBA" id="ARBA00022723"/>
    </source>
</evidence>
<gene>
    <name evidence="15 19" type="primary">rnc</name>
    <name evidence="19" type="ORF">G3M70_15980</name>
</gene>
<dbReference type="SUPFAM" id="SSF54768">
    <property type="entry name" value="dsRNA-binding domain-like"/>
    <property type="match status" value="1"/>
</dbReference>
<dbReference type="InterPro" id="IPR036389">
    <property type="entry name" value="RNase_III_sf"/>
</dbReference>
<sequence>MLTPERIRELVSLQETLDYIFKEPALLNKALTHKSYVNEKTETLKNNERFEFLGDSVLDLIVSDFLITAYPDFSEGKLSKIRAAVVNEGCLAGLARKLSLGKYLLLGKGESQSGGRDKNSLLANAFEALVGALYQDGQLDEVKRVFMGELKSEISKRIDSRLFQDFKSELQEYTQTHLNCIPSYKVVGEAGPDHEKTFEVEVVFQGNPKGRGQGRNKKEAEQAAAREALNKFRNESNKVQ</sequence>
<proteinExistence type="inferred from homology"/>
<dbReference type="CDD" id="cd00593">
    <property type="entry name" value="RIBOc"/>
    <property type="match status" value="1"/>
</dbReference>
<keyword evidence="14 15" id="KW-0694">RNA-binding</keyword>
<comment type="function">
    <text evidence="15">Digests double-stranded RNA. Involved in the processing of primary rRNA transcript to yield the immediate precursors to the large and small rRNAs (23S and 16S). Processes some mRNAs, and tRNAs when they are encoded in the rRNA operon. Processes pre-crRNA and tracrRNA of type II CRISPR loci if present in the organism.</text>
</comment>
<organism evidence="19 20">
    <name type="scientific">Candidatus Nitronauta litoralis</name>
    <dbReference type="NCBI Taxonomy" id="2705533"/>
    <lineage>
        <taxon>Bacteria</taxon>
        <taxon>Pseudomonadati</taxon>
        <taxon>Nitrospinota/Tectimicrobiota group</taxon>
        <taxon>Nitrospinota</taxon>
        <taxon>Nitrospinia</taxon>
        <taxon>Nitrospinales</taxon>
        <taxon>Nitrospinaceae</taxon>
        <taxon>Candidatus Nitronauta</taxon>
    </lineage>
</organism>
<evidence type="ECO:0000259" key="18">
    <source>
        <dbReference type="PROSITE" id="PS50142"/>
    </source>
</evidence>
<dbReference type="GO" id="GO:0003725">
    <property type="term" value="F:double-stranded RNA binding"/>
    <property type="evidence" value="ECO:0007669"/>
    <property type="project" value="TreeGrafter"/>
</dbReference>
<dbReference type="HAMAP" id="MF_00104">
    <property type="entry name" value="RNase_III"/>
    <property type="match status" value="1"/>
</dbReference>
<dbReference type="FunFam" id="3.30.160.20:FF:000003">
    <property type="entry name" value="Ribonuclease 3"/>
    <property type="match status" value="1"/>
</dbReference>
<keyword evidence="9 15" id="KW-0540">Nuclease</keyword>
<dbReference type="InterPro" id="IPR000999">
    <property type="entry name" value="RNase_III_dom"/>
</dbReference>
<comment type="cofactor">
    <cofactor evidence="15">
        <name>Mg(2+)</name>
        <dbReference type="ChEBI" id="CHEBI:18420"/>
    </cofactor>
</comment>
<evidence type="ECO:0000256" key="1">
    <source>
        <dbReference type="ARBA" id="ARBA00000109"/>
    </source>
</evidence>
<evidence type="ECO:0000256" key="6">
    <source>
        <dbReference type="ARBA" id="ARBA00022552"/>
    </source>
</evidence>
<comment type="catalytic activity">
    <reaction evidence="1 15">
        <text>Endonucleolytic cleavage to 5'-phosphomonoester.</text>
        <dbReference type="EC" id="3.1.26.3"/>
    </reaction>
</comment>
<keyword evidence="11 15" id="KW-0255">Endonuclease</keyword>
<dbReference type="SMART" id="SM00358">
    <property type="entry name" value="DSRM"/>
    <property type="match status" value="1"/>
</dbReference>
<evidence type="ECO:0000256" key="15">
    <source>
        <dbReference type="HAMAP-Rule" id="MF_00104"/>
    </source>
</evidence>
<dbReference type="PROSITE" id="PS00517">
    <property type="entry name" value="RNASE_3_1"/>
    <property type="match status" value="1"/>
</dbReference>
<feature type="binding site" evidence="15">
    <location>
        <position position="127"/>
    </location>
    <ligand>
        <name>Mg(2+)</name>
        <dbReference type="ChEBI" id="CHEBI:18420"/>
    </ligand>
</feature>
<evidence type="ECO:0000256" key="8">
    <source>
        <dbReference type="ARBA" id="ARBA00022694"/>
    </source>
</evidence>
<dbReference type="KEGG" id="nli:G3M70_15980"/>
<name>A0A7T0BYI2_9BACT</name>
<evidence type="ECO:0000256" key="2">
    <source>
        <dbReference type="ARBA" id="ARBA00004496"/>
    </source>
</evidence>
<dbReference type="CDD" id="cd10845">
    <property type="entry name" value="DSRM_RNAse_III_family"/>
    <property type="match status" value="1"/>
</dbReference>
<dbReference type="Gene3D" id="1.10.1520.10">
    <property type="entry name" value="Ribonuclease III domain"/>
    <property type="match status" value="1"/>
</dbReference>
<reference evidence="19 20" key="1">
    <citation type="submission" date="2020-02" db="EMBL/GenBank/DDBJ databases">
        <title>Genomic and physiological characterization of two novel Nitrospinaceae genera.</title>
        <authorList>
            <person name="Mueller A.J."/>
            <person name="Jung M.-Y."/>
            <person name="Strachan C.R."/>
            <person name="Herbold C.W."/>
            <person name="Kirkegaard R.H."/>
            <person name="Daims H."/>
        </authorList>
    </citation>
    <scope>NUCLEOTIDE SEQUENCE [LARGE SCALE GENOMIC DNA]</scope>
    <source>
        <strain evidence="19">EB</strain>
    </source>
</reference>
<evidence type="ECO:0000259" key="17">
    <source>
        <dbReference type="PROSITE" id="PS50137"/>
    </source>
</evidence>
<dbReference type="PROSITE" id="PS50142">
    <property type="entry name" value="RNASE_3_2"/>
    <property type="match status" value="1"/>
</dbReference>
<dbReference type="PANTHER" id="PTHR11207:SF0">
    <property type="entry name" value="RIBONUCLEASE 3"/>
    <property type="match status" value="1"/>
</dbReference>
<dbReference type="Proteomes" id="UP000594688">
    <property type="component" value="Chromosome"/>
</dbReference>
<evidence type="ECO:0000256" key="11">
    <source>
        <dbReference type="ARBA" id="ARBA00022759"/>
    </source>
</evidence>
<evidence type="ECO:0000256" key="7">
    <source>
        <dbReference type="ARBA" id="ARBA00022664"/>
    </source>
</evidence>
<dbReference type="GO" id="GO:0019843">
    <property type="term" value="F:rRNA binding"/>
    <property type="evidence" value="ECO:0007669"/>
    <property type="project" value="UniProtKB-KW"/>
</dbReference>
<dbReference type="GO" id="GO:0008033">
    <property type="term" value="P:tRNA processing"/>
    <property type="evidence" value="ECO:0007669"/>
    <property type="project" value="UniProtKB-KW"/>
</dbReference>
<dbReference type="SUPFAM" id="SSF69065">
    <property type="entry name" value="RNase III domain-like"/>
    <property type="match status" value="1"/>
</dbReference>
<evidence type="ECO:0000256" key="3">
    <source>
        <dbReference type="ARBA" id="ARBA00010183"/>
    </source>
</evidence>
<dbReference type="FunFam" id="1.10.1520.10:FF:000001">
    <property type="entry name" value="Ribonuclease 3"/>
    <property type="match status" value="1"/>
</dbReference>
<keyword evidence="8 15" id="KW-0819">tRNA processing</keyword>
<evidence type="ECO:0000313" key="19">
    <source>
        <dbReference type="EMBL" id="QPJ63293.1"/>
    </source>
</evidence>
<feature type="active site" evidence="15">
    <location>
        <position position="127"/>
    </location>
</feature>
<accession>A0A7T0BYI2</accession>
<comment type="subunit">
    <text evidence="4 15">Homodimer.</text>
</comment>
<evidence type="ECO:0000256" key="5">
    <source>
        <dbReference type="ARBA" id="ARBA00022490"/>
    </source>
</evidence>
<dbReference type="EC" id="3.1.26.3" evidence="15"/>
<evidence type="ECO:0000256" key="14">
    <source>
        <dbReference type="ARBA" id="ARBA00022884"/>
    </source>
</evidence>
<keyword evidence="7 15" id="KW-0507">mRNA processing</keyword>
<feature type="active site" evidence="15">
    <location>
        <position position="55"/>
    </location>
</feature>
<dbReference type="GO" id="GO:0010468">
    <property type="term" value="P:regulation of gene expression"/>
    <property type="evidence" value="ECO:0007669"/>
    <property type="project" value="TreeGrafter"/>
</dbReference>
<dbReference type="PANTHER" id="PTHR11207">
    <property type="entry name" value="RIBONUCLEASE III"/>
    <property type="match status" value="1"/>
</dbReference>
<feature type="domain" description="DRBM" evidence="17">
    <location>
        <begin position="165"/>
        <end position="234"/>
    </location>
</feature>
<feature type="compositionally biased region" description="Basic and acidic residues" evidence="16">
    <location>
        <begin position="228"/>
        <end position="240"/>
    </location>
</feature>
<comment type="subcellular location">
    <subcellularLocation>
        <location evidence="2 15">Cytoplasm</location>
    </subcellularLocation>
</comment>
<dbReference type="GO" id="GO:0042802">
    <property type="term" value="F:identical protein binding"/>
    <property type="evidence" value="ECO:0007669"/>
    <property type="project" value="UniProtKB-ARBA"/>
</dbReference>
<dbReference type="PROSITE" id="PS50137">
    <property type="entry name" value="DS_RBD"/>
    <property type="match status" value="1"/>
</dbReference>
<dbReference type="InterPro" id="IPR014720">
    <property type="entry name" value="dsRBD_dom"/>
</dbReference>
<dbReference type="Pfam" id="PF00035">
    <property type="entry name" value="dsrm"/>
    <property type="match status" value="1"/>
</dbReference>
<feature type="region of interest" description="Disordered" evidence="16">
    <location>
        <begin position="206"/>
        <end position="240"/>
    </location>
</feature>
<evidence type="ECO:0000256" key="13">
    <source>
        <dbReference type="ARBA" id="ARBA00022842"/>
    </source>
</evidence>